<dbReference type="Proteomes" id="UP000429523">
    <property type="component" value="Unassembled WGS sequence"/>
</dbReference>
<proteinExistence type="predicted"/>
<dbReference type="Proteomes" id="UP000441208">
    <property type="component" value="Unassembled WGS sequence"/>
</dbReference>
<evidence type="ECO:0000313" key="3">
    <source>
        <dbReference type="EMBL" id="KAE9069066.1"/>
    </source>
</evidence>
<dbReference type="Proteomes" id="UP000460718">
    <property type="component" value="Unassembled WGS sequence"/>
</dbReference>
<dbReference type="InterPro" id="IPR008983">
    <property type="entry name" value="Tumour_necrosis_fac-like_dom"/>
</dbReference>
<evidence type="ECO:0000313" key="18">
    <source>
        <dbReference type="Proteomes" id="UP000488956"/>
    </source>
</evidence>
<dbReference type="EMBL" id="QXGE01000943">
    <property type="protein sequence ID" value="KAE9300563.1"/>
    <property type="molecule type" value="Genomic_DNA"/>
</dbReference>
<dbReference type="Proteomes" id="UP000488956">
    <property type="component" value="Unassembled WGS sequence"/>
</dbReference>
<dbReference type="EMBL" id="QXGF01001053">
    <property type="protein sequence ID" value="KAE8933049.1"/>
    <property type="molecule type" value="Genomic_DNA"/>
</dbReference>
<dbReference type="EMBL" id="QXFZ01001189">
    <property type="protein sequence ID" value="KAE9095116.1"/>
    <property type="molecule type" value="Genomic_DNA"/>
</dbReference>
<dbReference type="Proteomes" id="UP000433483">
    <property type="component" value="Unassembled WGS sequence"/>
</dbReference>
<dbReference type="OrthoDB" id="123297at2759"/>
<dbReference type="EMBL" id="QXGB01000959">
    <property type="protein sequence ID" value="KAE9200200.1"/>
    <property type="molecule type" value="Genomic_DNA"/>
</dbReference>
<evidence type="ECO:0000313" key="12">
    <source>
        <dbReference type="Proteomes" id="UP000437068"/>
    </source>
</evidence>
<evidence type="ECO:0000313" key="6">
    <source>
        <dbReference type="EMBL" id="KAE9165696.1"/>
    </source>
</evidence>
<dbReference type="Gene3D" id="2.60.120.40">
    <property type="match status" value="1"/>
</dbReference>
<evidence type="ECO:0000313" key="1">
    <source>
        <dbReference type="EMBL" id="KAE8933049.1"/>
    </source>
</evidence>
<evidence type="ECO:0000313" key="15">
    <source>
        <dbReference type="Proteomes" id="UP000441208"/>
    </source>
</evidence>
<dbReference type="Proteomes" id="UP000440367">
    <property type="component" value="Unassembled WGS sequence"/>
</dbReference>
<evidence type="ECO:0000313" key="10">
    <source>
        <dbReference type="Proteomes" id="UP000429523"/>
    </source>
</evidence>
<evidence type="ECO:0000313" key="7">
    <source>
        <dbReference type="EMBL" id="KAE9200200.1"/>
    </source>
</evidence>
<protein>
    <submittedName>
        <fullName evidence="7">Uncharacterized protein</fullName>
    </submittedName>
</protein>
<evidence type="ECO:0000313" key="13">
    <source>
        <dbReference type="Proteomes" id="UP000440367"/>
    </source>
</evidence>
<dbReference type="EMBL" id="QXGC01005328">
    <property type="protein sequence ID" value="KAE9165696.1"/>
    <property type="molecule type" value="Genomic_DNA"/>
</dbReference>
<dbReference type="Proteomes" id="UP000476176">
    <property type="component" value="Unassembled WGS sequence"/>
</dbReference>
<evidence type="ECO:0000313" key="4">
    <source>
        <dbReference type="EMBL" id="KAE9095116.1"/>
    </source>
</evidence>
<name>A0A6A3XCE6_9STRA</name>
<evidence type="ECO:0000313" key="16">
    <source>
        <dbReference type="Proteomes" id="UP000460718"/>
    </source>
</evidence>
<dbReference type="EMBL" id="QXGD01001033">
    <property type="protein sequence ID" value="KAE9216815.1"/>
    <property type="molecule type" value="Genomic_DNA"/>
</dbReference>
<dbReference type="AlphaFoldDB" id="A0A6A3XCE6"/>
<accession>A0A6A3XCE6</accession>
<dbReference type="EMBL" id="QXFW01005449">
    <property type="protein sequence ID" value="KAE8961976.1"/>
    <property type="molecule type" value="Genomic_DNA"/>
</dbReference>
<dbReference type="SUPFAM" id="SSF49842">
    <property type="entry name" value="TNF-like"/>
    <property type="match status" value="1"/>
</dbReference>
<dbReference type="EMBL" id="QXGA01001144">
    <property type="protein sequence ID" value="KAE9127712.1"/>
    <property type="molecule type" value="Genomic_DNA"/>
</dbReference>
<evidence type="ECO:0000313" key="2">
    <source>
        <dbReference type="EMBL" id="KAE8961976.1"/>
    </source>
</evidence>
<organism evidence="7 11">
    <name type="scientific">Phytophthora fragariae</name>
    <dbReference type="NCBI Taxonomy" id="53985"/>
    <lineage>
        <taxon>Eukaryota</taxon>
        <taxon>Sar</taxon>
        <taxon>Stramenopiles</taxon>
        <taxon>Oomycota</taxon>
        <taxon>Peronosporomycetes</taxon>
        <taxon>Peronosporales</taxon>
        <taxon>Peronosporaceae</taxon>
        <taxon>Phytophthora</taxon>
    </lineage>
</organism>
<evidence type="ECO:0000313" key="11">
    <source>
        <dbReference type="Proteomes" id="UP000433483"/>
    </source>
</evidence>
<dbReference type="EMBL" id="QXFX01003430">
    <property type="protein sequence ID" value="KAE9069066.1"/>
    <property type="molecule type" value="Genomic_DNA"/>
</dbReference>
<gene>
    <name evidence="9" type="ORF">PF001_g14875</name>
    <name evidence="8" type="ORF">PF002_g16966</name>
    <name evidence="6" type="ORF">PF004_g29414</name>
    <name evidence="7" type="ORF">PF005_g15443</name>
    <name evidence="5" type="ORF">PF006_g16453</name>
    <name evidence="4" type="ORF">PF007_g17500</name>
    <name evidence="1" type="ORF">PF009_g16937</name>
    <name evidence="3" type="ORF">PF010_g26804</name>
    <name evidence="2" type="ORF">PF011_g29553</name>
</gene>
<evidence type="ECO:0000313" key="17">
    <source>
        <dbReference type="Proteomes" id="UP000476176"/>
    </source>
</evidence>
<evidence type="ECO:0000313" key="14">
    <source>
        <dbReference type="Proteomes" id="UP000440732"/>
    </source>
</evidence>
<evidence type="ECO:0000313" key="8">
    <source>
        <dbReference type="EMBL" id="KAE9216815.1"/>
    </source>
</evidence>
<dbReference type="Proteomes" id="UP000437068">
    <property type="component" value="Unassembled WGS sequence"/>
</dbReference>
<dbReference type="Gene3D" id="1.20.5.1700">
    <property type="match status" value="1"/>
</dbReference>
<comment type="caution">
    <text evidence="7">The sequence shown here is derived from an EMBL/GenBank/DDBJ whole genome shotgun (WGS) entry which is preliminary data.</text>
</comment>
<sequence>MLGRLTLTQRRCTTELSIDAYVDPTNAIPDATAADYLECFREVLNSAHDDVSSIASSFQQHKDDAFRLEIAVSIQVIRKSRVMVYTFDLAPISVERIDVLEAKVKDLHEEVEALRLDALEVGKDNNYVMRELLKDVSSLREDLESRGVMISALRDELKALRTQQETLPSVQVQATTQVGELIRWERQGPLRDFNLNGVDGIIRVVQPGLYQAIVMVNHQTSNHNMSIRLMKGAECIQTAFCGYVSGGYNCTTLSCVVHLETTDQLSTQCNANLIGTSCLILTRLGKSGSSN</sequence>
<evidence type="ECO:0000313" key="9">
    <source>
        <dbReference type="EMBL" id="KAE9300563.1"/>
    </source>
</evidence>
<evidence type="ECO:0000313" key="5">
    <source>
        <dbReference type="EMBL" id="KAE9127712.1"/>
    </source>
</evidence>
<keyword evidence="11" id="KW-1185">Reference proteome</keyword>
<dbReference type="Proteomes" id="UP000440732">
    <property type="component" value="Unassembled WGS sequence"/>
</dbReference>
<reference evidence="10 11" key="1">
    <citation type="submission" date="2018-08" db="EMBL/GenBank/DDBJ databases">
        <title>Genomic investigation of the strawberry pathogen Phytophthora fragariae indicates pathogenicity is determined by transcriptional variation in three key races.</title>
        <authorList>
            <person name="Adams T.M."/>
            <person name="Armitage A.D."/>
            <person name="Sobczyk M.K."/>
            <person name="Bates H.J."/>
            <person name="Dunwell J.M."/>
            <person name="Nellist C.F."/>
            <person name="Harrison R.J."/>
        </authorList>
    </citation>
    <scope>NUCLEOTIDE SEQUENCE [LARGE SCALE GENOMIC DNA]</scope>
    <source>
        <strain evidence="9 12">A4</strain>
        <strain evidence="8 13">BC-1</strain>
        <strain evidence="6 17">BC-23</strain>
        <strain evidence="7 11">NOV-27</strain>
        <strain evidence="5 14">NOV-5</strain>
        <strain evidence="4 15">NOV-71</strain>
        <strain evidence="1 10">NOV-9</strain>
        <strain evidence="3 18">ONT-3</strain>
        <strain evidence="2 16">SCRP245</strain>
    </source>
</reference>